<evidence type="ECO:0000256" key="1">
    <source>
        <dbReference type="SAM" id="Phobius"/>
    </source>
</evidence>
<feature type="transmembrane region" description="Helical" evidence="1">
    <location>
        <begin position="73"/>
        <end position="101"/>
    </location>
</feature>
<keyword evidence="1" id="KW-0472">Membrane</keyword>
<evidence type="ECO:0000313" key="3">
    <source>
        <dbReference type="Proteomes" id="UP001203665"/>
    </source>
</evidence>
<feature type="transmembrane region" description="Helical" evidence="1">
    <location>
        <begin position="29"/>
        <end position="52"/>
    </location>
</feature>
<keyword evidence="1" id="KW-0812">Transmembrane</keyword>
<keyword evidence="3" id="KW-1185">Reference proteome</keyword>
<reference evidence="2" key="1">
    <citation type="submission" date="2022-06" db="EMBL/GenBank/DDBJ databases">
        <title>Alkalicoccobacillus porphyridii sp. nov., isolated from a marine red alga, Porphyridium purpureum and reclassification of Shouchella plakortidis and Shouchella gibsonii as Alkalicoccobacillus plakortidis comb. nov. and Alkalicoccobacillus gibsonii comb. nov.</title>
        <authorList>
            <person name="Kim K.H."/>
            <person name="Lee J.K."/>
            <person name="Han D.M."/>
            <person name="Baek J.H."/>
            <person name="Jeon C.O."/>
        </authorList>
    </citation>
    <scope>NUCLEOTIDE SEQUENCE</scope>
    <source>
        <strain evidence="2">DSM 19153</strain>
    </source>
</reference>
<sequence>MLIRAATLPVFLSFPLAYLVMTGMLEISMLSMILLYIVITCIIMSLLLPLSFDLTHTATIEQKDPVQQIRNKSILFEFACFILGLPGFFLILLLSVCLEYLMGVQVITYYILGFLGVLILKVFLRAFVTVRTFT</sequence>
<feature type="transmembrane region" description="Helical" evidence="1">
    <location>
        <begin position="107"/>
        <end position="128"/>
    </location>
</feature>
<name>A0ABT0XKJ8_9BACI</name>
<dbReference type="EMBL" id="JAMQJY010000001">
    <property type="protein sequence ID" value="MCM2675732.1"/>
    <property type="molecule type" value="Genomic_DNA"/>
</dbReference>
<accession>A0ABT0XKJ8</accession>
<evidence type="ECO:0000313" key="2">
    <source>
        <dbReference type="EMBL" id="MCM2675732.1"/>
    </source>
</evidence>
<dbReference type="Proteomes" id="UP001203665">
    <property type="component" value="Unassembled WGS sequence"/>
</dbReference>
<organism evidence="2 3">
    <name type="scientific">Alkalicoccobacillus plakortidis</name>
    <dbReference type="NCBI Taxonomy" id="444060"/>
    <lineage>
        <taxon>Bacteria</taxon>
        <taxon>Bacillati</taxon>
        <taxon>Bacillota</taxon>
        <taxon>Bacilli</taxon>
        <taxon>Bacillales</taxon>
        <taxon>Bacillaceae</taxon>
        <taxon>Alkalicoccobacillus</taxon>
    </lineage>
</organism>
<proteinExistence type="predicted"/>
<protein>
    <submittedName>
        <fullName evidence="2">Uncharacterized protein</fullName>
    </submittedName>
</protein>
<dbReference type="RefSeq" id="WP_251606850.1">
    <property type="nucleotide sequence ID" value="NZ_JAMQJY010000001.1"/>
</dbReference>
<gene>
    <name evidence="2" type="ORF">NDM98_09665</name>
</gene>
<keyword evidence="1" id="KW-1133">Transmembrane helix</keyword>
<comment type="caution">
    <text evidence="2">The sequence shown here is derived from an EMBL/GenBank/DDBJ whole genome shotgun (WGS) entry which is preliminary data.</text>
</comment>